<keyword evidence="2" id="KW-1133">Transmembrane helix</keyword>
<sequence length="211" mass="21963">MKERTSGARLWPQGLTFDIATIDNRLSRRKLLGFLGIGAGSAALAACAPGMSANSPSASSSGTSTGLSTIGSGTATENTVPSETMTETKTETGGPYPGDGSNGPDVLEKVGVQRRDIRSSIGGSATASGIPMTLRMNVIDMVNGNASMVGAAVYIWHCDAAGGYSMYSEGLEDETYLRGVQVTRDDGSVEFTTIVPGCYPHIHFEVFPDVN</sequence>
<name>A0A931DWR5_9CORY</name>
<dbReference type="Gene3D" id="2.60.130.10">
    <property type="entry name" value="Aromatic compound dioxygenase"/>
    <property type="match status" value="1"/>
</dbReference>
<protein>
    <recommendedName>
        <fullName evidence="3">Intradiol ring-cleavage dioxygenases domain-containing protein</fullName>
    </recommendedName>
</protein>
<dbReference type="RefSeq" id="WP_196824060.1">
    <property type="nucleotide sequence ID" value="NZ_CP046980.1"/>
</dbReference>
<evidence type="ECO:0000313" key="4">
    <source>
        <dbReference type="EMBL" id="MBG6121520.1"/>
    </source>
</evidence>
<gene>
    <name evidence="4" type="ORF">IW254_000489</name>
</gene>
<proteinExistence type="predicted"/>
<dbReference type="PANTHER" id="PTHR34315">
    <property type="match status" value="1"/>
</dbReference>
<reference evidence="4" key="1">
    <citation type="submission" date="2020-11" db="EMBL/GenBank/DDBJ databases">
        <title>Sequencing the genomes of 1000 actinobacteria strains.</title>
        <authorList>
            <person name="Klenk H.-P."/>
        </authorList>
    </citation>
    <scope>NUCLEOTIDE SEQUENCE</scope>
    <source>
        <strain evidence="4">DSM 45632</strain>
    </source>
</reference>
<organism evidence="4 5">
    <name type="scientific">Corynebacterium aquatimens</name>
    <dbReference type="NCBI Taxonomy" id="1190508"/>
    <lineage>
        <taxon>Bacteria</taxon>
        <taxon>Bacillati</taxon>
        <taxon>Actinomycetota</taxon>
        <taxon>Actinomycetes</taxon>
        <taxon>Mycobacteriales</taxon>
        <taxon>Corynebacteriaceae</taxon>
        <taxon>Corynebacterium</taxon>
    </lineage>
</organism>
<dbReference type="EMBL" id="JADOUE010000001">
    <property type="protein sequence ID" value="MBG6121520.1"/>
    <property type="molecule type" value="Genomic_DNA"/>
</dbReference>
<evidence type="ECO:0000256" key="2">
    <source>
        <dbReference type="SAM" id="Phobius"/>
    </source>
</evidence>
<evidence type="ECO:0000313" key="5">
    <source>
        <dbReference type="Proteomes" id="UP000658613"/>
    </source>
</evidence>
<feature type="domain" description="Intradiol ring-cleavage dioxygenases" evidence="3">
    <location>
        <begin position="103"/>
        <end position="201"/>
    </location>
</feature>
<comment type="caution">
    <text evidence="4">The sequence shown here is derived from an EMBL/GenBank/DDBJ whole genome shotgun (WGS) entry which is preliminary data.</text>
</comment>
<dbReference type="GO" id="GO:0008199">
    <property type="term" value="F:ferric iron binding"/>
    <property type="evidence" value="ECO:0007669"/>
    <property type="project" value="InterPro"/>
</dbReference>
<evidence type="ECO:0000256" key="1">
    <source>
        <dbReference type="SAM" id="MobiDB-lite"/>
    </source>
</evidence>
<evidence type="ECO:0000259" key="3">
    <source>
        <dbReference type="Pfam" id="PF00775"/>
    </source>
</evidence>
<feature type="compositionally biased region" description="Low complexity" evidence="1">
    <location>
        <begin position="50"/>
        <end position="76"/>
    </location>
</feature>
<dbReference type="InterPro" id="IPR006311">
    <property type="entry name" value="TAT_signal"/>
</dbReference>
<dbReference type="Proteomes" id="UP000658613">
    <property type="component" value="Unassembled WGS sequence"/>
</dbReference>
<dbReference type="PANTHER" id="PTHR34315:SF1">
    <property type="entry name" value="INTRADIOL RING-CLEAVAGE DIOXYGENASES DOMAIN-CONTAINING PROTEIN-RELATED"/>
    <property type="match status" value="1"/>
</dbReference>
<dbReference type="SUPFAM" id="SSF49482">
    <property type="entry name" value="Aromatic compound dioxygenase"/>
    <property type="match status" value="1"/>
</dbReference>
<dbReference type="AlphaFoldDB" id="A0A931DWR5"/>
<dbReference type="InterPro" id="IPR000627">
    <property type="entry name" value="Intradiol_dOase_C"/>
</dbReference>
<dbReference type="GO" id="GO:0016702">
    <property type="term" value="F:oxidoreductase activity, acting on single donors with incorporation of molecular oxygen, incorporation of two atoms of oxygen"/>
    <property type="evidence" value="ECO:0007669"/>
    <property type="project" value="InterPro"/>
</dbReference>
<keyword evidence="5" id="KW-1185">Reference proteome</keyword>
<feature type="transmembrane region" description="Helical" evidence="2">
    <location>
        <begin position="31"/>
        <end position="51"/>
    </location>
</feature>
<keyword evidence="2" id="KW-0812">Transmembrane</keyword>
<feature type="region of interest" description="Disordered" evidence="1">
    <location>
        <begin position="50"/>
        <end position="103"/>
    </location>
</feature>
<accession>A0A931DWR5</accession>
<dbReference type="InterPro" id="IPR015889">
    <property type="entry name" value="Intradiol_dOase_core"/>
</dbReference>
<keyword evidence="2" id="KW-0472">Membrane</keyword>
<dbReference type="PROSITE" id="PS51318">
    <property type="entry name" value="TAT"/>
    <property type="match status" value="1"/>
</dbReference>
<dbReference type="Pfam" id="PF00775">
    <property type="entry name" value="Dioxygenase_C"/>
    <property type="match status" value="1"/>
</dbReference>